<dbReference type="EMBL" id="JBAKBA010000016">
    <property type="protein sequence ID" value="MEL0659169.1"/>
    <property type="molecule type" value="Genomic_DNA"/>
</dbReference>
<sequence length="681" mass="77679">MNFNNLLDTTFGPLEFLRPYWLLGIIIVVAISLWRYQRNQYKQTSIIANHLSEHLVTLPETTKSNRLALNLLAIIACIALSGPSIRSVKLPVYEIQKAQVIAFDLSYSMYATDIKPNRLSRAKYKAIDLLKQWTEGDKALIAYAGDAFTITPLTTDSNSIINHIPYLSPDLMPERGSRPDLALQKAISLLKNAGYQQGHIVFISDGFDKDSQEKMQEMLKGTKWMVSVLSMATKEGAAIKLNDGSLLKDSNDDIVIPKLNRNTLYPVTQMSDGLLLNFDAKGQDIQLLAAHYDTKELNKKDNESSKQTDNKQPIDDGYWISLLLIPLFLLFFRKGVFYALLLTVMLPLTTPKVEASIWENDQQNAYQAFQNKNYKEASEVFEDPAWKASALFKNKQYKQAEAVYLNETKEKPNDANNFYNLGNTQAMQQKYEQALTSFNNALKIKPNFEQALANKAAVEQLLEQQKQQENQQPSDKKQDNQQQDEQQSSEQQNESEQQQDQQSSEQQNESGQQQDQQSSEQQNESGQQQDQQSSEQQNESGQQQDQQSAEQQNESGQQQDQQSYEQKNESEQQQAQQSSEQKKNQQEQSAASEEKENIQQSEEEMSQQEELQAELQAEQAAASASISEDDSTSNEEYEKLPIWLKNMPDDPSLLLRNKMKLEYRKRAADKPVLQNNNGEIW</sequence>
<dbReference type="InterPro" id="IPR019734">
    <property type="entry name" value="TPR_rpt"/>
</dbReference>
<gene>
    <name evidence="5" type="ORF">V6255_08450</name>
</gene>
<feature type="transmembrane region" description="Helical" evidence="3">
    <location>
        <begin position="20"/>
        <end position="36"/>
    </location>
</feature>
<dbReference type="Gene3D" id="3.40.50.410">
    <property type="entry name" value="von Willebrand factor, type A domain"/>
    <property type="match status" value="1"/>
</dbReference>
<dbReference type="Pfam" id="PF13519">
    <property type="entry name" value="VWA_2"/>
    <property type="match status" value="1"/>
</dbReference>
<protein>
    <submittedName>
        <fullName evidence="5">VWA domain-containing protein</fullName>
    </submittedName>
</protein>
<name>A0ABU9HBD2_9GAMM</name>
<dbReference type="PROSITE" id="PS50005">
    <property type="entry name" value="TPR"/>
    <property type="match status" value="1"/>
</dbReference>
<feature type="compositionally biased region" description="Low complexity" evidence="2">
    <location>
        <begin position="463"/>
        <end position="472"/>
    </location>
</feature>
<dbReference type="SUPFAM" id="SSF48452">
    <property type="entry name" value="TPR-like"/>
    <property type="match status" value="1"/>
</dbReference>
<evidence type="ECO:0000256" key="3">
    <source>
        <dbReference type="SAM" id="Phobius"/>
    </source>
</evidence>
<evidence type="ECO:0000256" key="1">
    <source>
        <dbReference type="PROSITE-ProRule" id="PRU00339"/>
    </source>
</evidence>
<feature type="repeat" description="TPR" evidence="1">
    <location>
        <begin position="415"/>
        <end position="448"/>
    </location>
</feature>
<keyword evidence="3" id="KW-0812">Transmembrane</keyword>
<dbReference type="Gene3D" id="1.25.40.10">
    <property type="entry name" value="Tetratricopeptide repeat domain"/>
    <property type="match status" value="1"/>
</dbReference>
<accession>A0ABU9HBD2</accession>
<dbReference type="SMART" id="SM00028">
    <property type="entry name" value="TPR"/>
    <property type="match status" value="1"/>
</dbReference>
<dbReference type="PANTHER" id="PTHR22550">
    <property type="entry name" value="SPORE GERMINATION PROTEIN"/>
    <property type="match status" value="1"/>
</dbReference>
<feature type="domain" description="VWFA" evidence="4">
    <location>
        <begin position="100"/>
        <end position="206"/>
    </location>
</feature>
<dbReference type="InterPro" id="IPR002035">
    <property type="entry name" value="VWF_A"/>
</dbReference>
<feature type="compositionally biased region" description="Low complexity" evidence="2">
    <location>
        <begin position="608"/>
        <end position="626"/>
    </location>
</feature>
<keyword evidence="6" id="KW-1185">Reference proteome</keyword>
<dbReference type="SUPFAM" id="SSF53300">
    <property type="entry name" value="vWA-like"/>
    <property type="match status" value="1"/>
</dbReference>
<organism evidence="5 6">
    <name type="scientific">Psychromonas arctica</name>
    <dbReference type="NCBI Taxonomy" id="168275"/>
    <lineage>
        <taxon>Bacteria</taxon>
        <taxon>Pseudomonadati</taxon>
        <taxon>Pseudomonadota</taxon>
        <taxon>Gammaproteobacteria</taxon>
        <taxon>Alteromonadales</taxon>
        <taxon>Psychromonadaceae</taxon>
        <taxon>Psychromonas</taxon>
    </lineage>
</organism>
<dbReference type="Pfam" id="PF00515">
    <property type="entry name" value="TPR_1"/>
    <property type="match status" value="1"/>
</dbReference>
<dbReference type="InterPro" id="IPR036465">
    <property type="entry name" value="vWFA_dom_sf"/>
</dbReference>
<evidence type="ECO:0000313" key="6">
    <source>
        <dbReference type="Proteomes" id="UP001366060"/>
    </source>
</evidence>
<dbReference type="InterPro" id="IPR050768">
    <property type="entry name" value="UPF0353/GerABKA_families"/>
</dbReference>
<feature type="region of interest" description="Disordered" evidence="2">
    <location>
        <begin position="463"/>
        <end position="637"/>
    </location>
</feature>
<evidence type="ECO:0000313" key="5">
    <source>
        <dbReference type="EMBL" id="MEL0659169.1"/>
    </source>
</evidence>
<keyword evidence="3" id="KW-1133">Transmembrane helix</keyword>
<evidence type="ECO:0000259" key="4">
    <source>
        <dbReference type="Pfam" id="PF13519"/>
    </source>
</evidence>
<proteinExistence type="predicted"/>
<keyword evidence="1" id="KW-0802">TPR repeat</keyword>
<feature type="transmembrane region" description="Helical" evidence="3">
    <location>
        <begin position="318"/>
        <end position="342"/>
    </location>
</feature>
<dbReference type="PANTHER" id="PTHR22550:SF14">
    <property type="entry name" value="VWFA DOMAIN-CONTAINING PROTEIN"/>
    <property type="match status" value="1"/>
</dbReference>
<feature type="compositionally biased region" description="Low complexity" evidence="2">
    <location>
        <begin position="480"/>
        <end position="579"/>
    </location>
</feature>
<evidence type="ECO:0000256" key="2">
    <source>
        <dbReference type="SAM" id="MobiDB-lite"/>
    </source>
</evidence>
<keyword evidence="3" id="KW-0472">Membrane</keyword>
<dbReference type="PROSITE" id="PS50293">
    <property type="entry name" value="TPR_REGION"/>
    <property type="match status" value="1"/>
</dbReference>
<comment type="caution">
    <text evidence="5">The sequence shown here is derived from an EMBL/GenBank/DDBJ whole genome shotgun (WGS) entry which is preliminary data.</text>
</comment>
<reference evidence="5 6" key="1">
    <citation type="submission" date="2024-02" db="EMBL/GenBank/DDBJ databases">
        <title>Bacteria isolated from the canopy kelp, Nereocystis luetkeana.</title>
        <authorList>
            <person name="Pfister C.A."/>
            <person name="Younker I.T."/>
            <person name="Light S.H."/>
        </authorList>
    </citation>
    <scope>NUCLEOTIDE SEQUENCE [LARGE SCALE GENOMIC DNA]</scope>
    <source>
        <strain evidence="5 6">TI.2.07</strain>
    </source>
</reference>
<dbReference type="RefSeq" id="WP_341627750.1">
    <property type="nucleotide sequence ID" value="NZ_JBAKBA010000016.1"/>
</dbReference>
<dbReference type="InterPro" id="IPR011990">
    <property type="entry name" value="TPR-like_helical_dom_sf"/>
</dbReference>
<dbReference type="Proteomes" id="UP001366060">
    <property type="component" value="Unassembled WGS sequence"/>
</dbReference>